<keyword evidence="2" id="KW-1185">Reference proteome</keyword>
<dbReference type="RefSeq" id="WP_133150687.1">
    <property type="nucleotide sequence ID" value="NZ_FZMO01000181.1"/>
</dbReference>
<accession>A0A2I2KSI6</accession>
<dbReference type="AlphaFoldDB" id="A0A2I2KSI6"/>
<evidence type="ECO:0000313" key="1">
    <source>
        <dbReference type="EMBL" id="SNQ48622.1"/>
    </source>
</evidence>
<gene>
    <name evidence="1" type="ORF">FRACA_2610008</name>
</gene>
<name>A0A2I2KSI6_9ACTN</name>
<evidence type="ECO:0000313" key="2">
    <source>
        <dbReference type="Proteomes" id="UP000234331"/>
    </source>
</evidence>
<protein>
    <recommendedName>
        <fullName evidence="3">Preprotein translocase subunit SecB</fullName>
    </recommendedName>
</protein>
<sequence>MSAEGISSVPVTDLIQAADLYDISTLACHATRHGHAYPASINIELGASSTVDGDKVDLTIACVCVLEGEDDSVVAEIDLTVLVRLALADGVARTGYVASQAQELHILRASFPYIREGIQSLAARLGIPGIALGPIAANIPGPKV</sequence>
<organism evidence="1 2">
    <name type="scientific">Frankia canadensis</name>
    <dbReference type="NCBI Taxonomy" id="1836972"/>
    <lineage>
        <taxon>Bacteria</taxon>
        <taxon>Bacillati</taxon>
        <taxon>Actinomycetota</taxon>
        <taxon>Actinomycetes</taxon>
        <taxon>Frankiales</taxon>
        <taxon>Frankiaceae</taxon>
        <taxon>Frankia</taxon>
    </lineage>
</organism>
<reference evidence="1 2" key="1">
    <citation type="submission" date="2017-06" db="EMBL/GenBank/DDBJ databases">
        <authorList>
            <person name="Kim H.J."/>
            <person name="Triplett B.A."/>
        </authorList>
    </citation>
    <scope>NUCLEOTIDE SEQUENCE [LARGE SCALE GENOMIC DNA]</scope>
    <source>
        <strain evidence="1">FRACA_ARgP5</strain>
    </source>
</reference>
<dbReference type="OrthoDB" id="9951134at2"/>
<dbReference type="EMBL" id="FZMO01000181">
    <property type="protein sequence ID" value="SNQ48622.1"/>
    <property type="molecule type" value="Genomic_DNA"/>
</dbReference>
<proteinExistence type="predicted"/>
<dbReference type="Proteomes" id="UP000234331">
    <property type="component" value="Unassembled WGS sequence"/>
</dbReference>
<evidence type="ECO:0008006" key="3">
    <source>
        <dbReference type="Google" id="ProtNLM"/>
    </source>
</evidence>